<dbReference type="Pfam" id="PF01648">
    <property type="entry name" value="ACPS"/>
    <property type="match status" value="1"/>
</dbReference>
<dbReference type="OrthoDB" id="15433at2759"/>
<keyword evidence="1" id="KW-0808">Transferase</keyword>
<dbReference type="AlphaFoldDB" id="A0A058Z7B3"/>
<evidence type="ECO:0000313" key="4">
    <source>
        <dbReference type="Proteomes" id="UP000030693"/>
    </source>
</evidence>
<dbReference type="InterPro" id="IPR037143">
    <property type="entry name" value="4-PPantetheinyl_Trfase_dom_sf"/>
</dbReference>
<dbReference type="GO" id="GO:0000287">
    <property type="term" value="F:magnesium ion binding"/>
    <property type="evidence" value="ECO:0007669"/>
    <property type="project" value="InterPro"/>
</dbReference>
<protein>
    <recommendedName>
        <fullName evidence="2">4'-phosphopantetheinyl transferase domain-containing protein</fullName>
    </recommendedName>
</protein>
<keyword evidence="4" id="KW-1185">Reference proteome</keyword>
<dbReference type="GO" id="GO:0008897">
    <property type="term" value="F:holo-[acyl-carrier-protein] synthase activity"/>
    <property type="evidence" value="ECO:0007669"/>
    <property type="project" value="InterPro"/>
</dbReference>
<gene>
    <name evidence="3" type="ORF">H696_03431</name>
</gene>
<accession>A0A058Z7B3</accession>
<dbReference type="Proteomes" id="UP000030693">
    <property type="component" value="Unassembled WGS sequence"/>
</dbReference>
<evidence type="ECO:0000256" key="1">
    <source>
        <dbReference type="ARBA" id="ARBA00022679"/>
    </source>
</evidence>
<organism evidence="3">
    <name type="scientific">Fonticula alba</name>
    <name type="common">Slime mold</name>
    <dbReference type="NCBI Taxonomy" id="691883"/>
    <lineage>
        <taxon>Eukaryota</taxon>
        <taxon>Rotosphaerida</taxon>
        <taxon>Fonticulaceae</taxon>
        <taxon>Fonticula</taxon>
    </lineage>
</organism>
<name>A0A058Z7B3_FONAL</name>
<proteinExistence type="predicted"/>
<dbReference type="RefSeq" id="XP_009495572.1">
    <property type="nucleotide sequence ID" value="XM_009497297.1"/>
</dbReference>
<dbReference type="SUPFAM" id="SSF56214">
    <property type="entry name" value="4'-phosphopantetheinyl transferase"/>
    <property type="match status" value="1"/>
</dbReference>
<dbReference type="GeneID" id="20528156"/>
<feature type="domain" description="4'-phosphopantetheinyl transferase" evidence="2">
    <location>
        <begin position="9"/>
        <end position="123"/>
    </location>
</feature>
<evidence type="ECO:0000259" key="2">
    <source>
        <dbReference type="Pfam" id="PF01648"/>
    </source>
</evidence>
<dbReference type="InterPro" id="IPR008278">
    <property type="entry name" value="4-PPantetheinyl_Trfase_dom"/>
</dbReference>
<evidence type="ECO:0000313" key="3">
    <source>
        <dbReference type="EMBL" id="KCV69966.1"/>
    </source>
</evidence>
<dbReference type="Gene3D" id="3.90.470.20">
    <property type="entry name" value="4'-phosphopantetheinyl transferase domain"/>
    <property type="match status" value="1"/>
</dbReference>
<sequence length="209" mass="21605">MNLASRIVGIGVDIVPLARVKGMVARHGAERLSRRLLAPGPEAAGLMRLLEEFQADGRPGSPPAAMQARSGTIRVPFPEAESKRIVSYVAGCFAAKEATYKAAFPAALVNLREVALVRPSEANERGTGKPLLHLSPALCHQLGLSAGAPDQTAIPIGVEVPKPTKTSDCAAAAPGAADRQPGPCEGAHVSLSHDGGMVVAMVVLEARGE</sequence>
<dbReference type="EMBL" id="KB932205">
    <property type="protein sequence ID" value="KCV69966.1"/>
    <property type="molecule type" value="Genomic_DNA"/>
</dbReference>
<reference evidence="3" key="1">
    <citation type="submission" date="2013-04" db="EMBL/GenBank/DDBJ databases">
        <title>The Genome Sequence of Fonticula alba ATCC 38817.</title>
        <authorList>
            <consortium name="The Broad Institute Genomics Platform"/>
            <person name="Russ C."/>
            <person name="Cuomo C."/>
            <person name="Burger G."/>
            <person name="Gray M.W."/>
            <person name="Holland P.W.H."/>
            <person name="King N."/>
            <person name="Lang F.B.F."/>
            <person name="Roger A.J."/>
            <person name="Ruiz-Trillo I."/>
            <person name="Brown M."/>
            <person name="Walker B."/>
            <person name="Young S."/>
            <person name="Zeng Q."/>
            <person name="Gargeya S."/>
            <person name="Fitzgerald M."/>
            <person name="Haas B."/>
            <person name="Abouelleil A."/>
            <person name="Allen A.W."/>
            <person name="Alvarado L."/>
            <person name="Arachchi H.M."/>
            <person name="Berlin A.M."/>
            <person name="Chapman S.B."/>
            <person name="Gainer-Dewar J."/>
            <person name="Goldberg J."/>
            <person name="Griggs A."/>
            <person name="Gujja S."/>
            <person name="Hansen M."/>
            <person name="Howarth C."/>
            <person name="Imamovic A."/>
            <person name="Ireland A."/>
            <person name="Larimer J."/>
            <person name="McCowan C."/>
            <person name="Murphy C."/>
            <person name="Pearson M."/>
            <person name="Poon T.W."/>
            <person name="Priest M."/>
            <person name="Roberts A."/>
            <person name="Saif S."/>
            <person name="Shea T."/>
            <person name="Sisk P."/>
            <person name="Sykes S."/>
            <person name="Wortman J."/>
            <person name="Nusbaum C."/>
            <person name="Birren B."/>
        </authorList>
    </citation>
    <scope>NUCLEOTIDE SEQUENCE [LARGE SCALE GENOMIC DNA]</scope>
    <source>
        <strain evidence="3">ATCC 38817</strain>
    </source>
</reference>